<organism evidence="2">
    <name type="scientific">Blastocystis hominis</name>
    <dbReference type="NCBI Taxonomy" id="12968"/>
    <lineage>
        <taxon>Eukaryota</taxon>
        <taxon>Sar</taxon>
        <taxon>Stramenopiles</taxon>
        <taxon>Bigyra</taxon>
        <taxon>Opalozoa</taxon>
        <taxon>Opalinata</taxon>
        <taxon>Blastocystidae</taxon>
        <taxon>Blastocystis</taxon>
    </lineage>
</organism>
<gene>
    <name evidence="2" type="ORF">GSBLH_T00001046001</name>
</gene>
<dbReference type="AlphaFoldDB" id="D8LWY0"/>
<evidence type="ECO:0000313" key="3">
    <source>
        <dbReference type="Proteomes" id="UP000008312"/>
    </source>
</evidence>
<dbReference type="InParanoid" id="D8LWY0"/>
<dbReference type="EMBL" id="FN668639">
    <property type="protein sequence ID" value="CBK20775.2"/>
    <property type="molecule type" value="Genomic_DNA"/>
</dbReference>
<keyword evidence="1" id="KW-0812">Transmembrane</keyword>
<evidence type="ECO:0000256" key="1">
    <source>
        <dbReference type="SAM" id="Phobius"/>
    </source>
</evidence>
<dbReference type="RefSeq" id="XP_012894823.1">
    <property type="nucleotide sequence ID" value="XM_013039369.1"/>
</dbReference>
<keyword evidence="1" id="KW-1133">Transmembrane helix</keyword>
<sequence length="72" mass="8335">MWLTQEEQLAVTQMEQDAIVFLLRSSGTHCLLSSLFFSALFSHLSYSSTKRWISNNLQRESVADRLALGRWE</sequence>
<name>D8LWY0_BLAHO</name>
<proteinExistence type="predicted"/>
<accession>D8LWY0</accession>
<dbReference type="Proteomes" id="UP000008312">
    <property type="component" value="Unassembled WGS sequence"/>
</dbReference>
<keyword evidence="1" id="KW-0472">Membrane</keyword>
<keyword evidence="3" id="KW-1185">Reference proteome</keyword>
<evidence type="ECO:0000313" key="2">
    <source>
        <dbReference type="EMBL" id="CBK20775.2"/>
    </source>
</evidence>
<dbReference type="GeneID" id="24918325"/>
<reference evidence="2" key="1">
    <citation type="submission" date="2010-02" db="EMBL/GenBank/DDBJ databases">
        <title>Sequencing and annotation of the Blastocystis hominis genome.</title>
        <authorList>
            <person name="Wincker P."/>
        </authorList>
    </citation>
    <scope>NUCLEOTIDE SEQUENCE</scope>
    <source>
        <strain evidence="2">Singapore isolate B</strain>
    </source>
</reference>
<protein>
    <submittedName>
        <fullName evidence="2">Uncharacterized protein</fullName>
    </submittedName>
</protein>
<feature type="transmembrane region" description="Helical" evidence="1">
    <location>
        <begin position="20"/>
        <end position="41"/>
    </location>
</feature>